<dbReference type="Proteomes" id="UP000270034">
    <property type="component" value="Chromosome"/>
</dbReference>
<dbReference type="KEGG" id="aot:AcetOri_orf02784"/>
<dbReference type="AlphaFoldDB" id="A0A2Z5ZHI2"/>
<gene>
    <name evidence="1" type="ORF">AcetOrient_orf02784</name>
</gene>
<dbReference type="EMBL" id="AP018515">
    <property type="protein sequence ID" value="BBC80204.1"/>
    <property type="molecule type" value="Genomic_DNA"/>
</dbReference>
<protein>
    <submittedName>
        <fullName evidence="1">Methyl-accepting chemotaxis protein</fullName>
    </submittedName>
</protein>
<reference evidence="1 2" key="1">
    <citation type="submission" date="2018-02" db="EMBL/GenBank/DDBJ databases">
        <title>Acetobacter orientalis genome.</title>
        <authorList>
            <person name="Nakashima N."/>
            <person name="Tamura T."/>
        </authorList>
    </citation>
    <scope>NUCLEOTIDE SEQUENCE [LARGE SCALE GENOMIC DNA]</scope>
    <source>
        <strain evidence="1 2">FAN1</strain>
    </source>
</reference>
<sequence>MHCAIQEAYTLPDLQQNERGSVRFKCISRNFRGGLALKARHLYSTALIFNKSFTINQIIAGTKH</sequence>
<name>A0A2Z5ZHI2_9PROT</name>
<organism evidence="1 2">
    <name type="scientific">Acetobacter orientalis</name>
    <dbReference type="NCBI Taxonomy" id="146474"/>
    <lineage>
        <taxon>Bacteria</taxon>
        <taxon>Pseudomonadati</taxon>
        <taxon>Pseudomonadota</taxon>
        <taxon>Alphaproteobacteria</taxon>
        <taxon>Acetobacterales</taxon>
        <taxon>Acetobacteraceae</taxon>
        <taxon>Acetobacter</taxon>
    </lineage>
</organism>
<accession>A0A2Z5ZHI2</accession>
<proteinExistence type="predicted"/>
<evidence type="ECO:0000313" key="1">
    <source>
        <dbReference type="EMBL" id="BBC80204.1"/>
    </source>
</evidence>
<evidence type="ECO:0000313" key="2">
    <source>
        <dbReference type="Proteomes" id="UP000270034"/>
    </source>
</evidence>